<dbReference type="Proteomes" id="UP000053558">
    <property type="component" value="Unassembled WGS sequence"/>
</dbReference>
<dbReference type="GeneID" id="19208636"/>
<accession>R7SDM4</accession>
<dbReference type="EMBL" id="JH711619">
    <property type="protein sequence ID" value="EIW73862.1"/>
    <property type="molecule type" value="Genomic_DNA"/>
</dbReference>
<proteinExistence type="predicted"/>
<dbReference type="OrthoDB" id="2669721at2759"/>
<reference evidence="3" key="1">
    <citation type="journal article" date="2012" name="Science">
        <title>The Paleozoic origin of enzymatic lignin decomposition reconstructed from 31 fungal genomes.</title>
        <authorList>
            <person name="Floudas D."/>
            <person name="Binder M."/>
            <person name="Riley R."/>
            <person name="Barry K."/>
            <person name="Blanchette R.A."/>
            <person name="Henrissat B."/>
            <person name="Martinez A.T."/>
            <person name="Otillar R."/>
            <person name="Spatafora J.W."/>
            <person name="Yadav J.S."/>
            <person name="Aerts A."/>
            <person name="Benoit I."/>
            <person name="Boyd A."/>
            <person name="Carlson A."/>
            <person name="Copeland A."/>
            <person name="Coutinho P.M."/>
            <person name="de Vries R.P."/>
            <person name="Ferreira P."/>
            <person name="Findley K."/>
            <person name="Foster B."/>
            <person name="Gaskell J."/>
            <person name="Glotzer D."/>
            <person name="Gorecki P."/>
            <person name="Heitman J."/>
            <person name="Hesse C."/>
            <person name="Hori C."/>
            <person name="Igarashi K."/>
            <person name="Jurgens J.A."/>
            <person name="Kallen N."/>
            <person name="Kersten P."/>
            <person name="Kohler A."/>
            <person name="Kuees U."/>
            <person name="Kumar T.K.A."/>
            <person name="Kuo A."/>
            <person name="LaButti K."/>
            <person name="Larrondo L.F."/>
            <person name="Lindquist E."/>
            <person name="Ling A."/>
            <person name="Lombard V."/>
            <person name="Lucas S."/>
            <person name="Lundell T."/>
            <person name="Martin R."/>
            <person name="McLaughlin D.J."/>
            <person name="Morgenstern I."/>
            <person name="Morin E."/>
            <person name="Murat C."/>
            <person name="Nagy L.G."/>
            <person name="Nolan M."/>
            <person name="Ohm R.A."/>
            <person name="Patyshakuliyeva A."/>
            <person name="Rokas A."/>
            <person name="Ruiz-Duenas F.J."/>
            <person name="Sabat G."/>
            <person name="Salamov A."/>
            <person name="Samejima M."/>
            <person name="Schmutz J."/>
            <person name="Slot J.C."/>
            <person name="St John F."/>
            <person name="Stenlid J."/>
            <person name="Sun H."/>
            <person name="Sun S."/>
            <person name="Syed K."/>
            <person name="Tsang A."/>
            <person name="Wiebenga A."/>
            <person name="Young D."/>
            <person name="Pisabarro A."/>
            <person name="Eastwood D.C."/>
            <person name="Martin F."/>
            <person name="Cullen D."/>
            <person name="Grigoriev I.V."/>
            <person name="Hibbett D.S."/>
        </authorList>
    </citation>
    <scope>NUCLEOTIDE SEQUENCE [LARGE SCALE GENOMIC DNA]</scope>
    <source>
        <strain evidence="3">RWD-64-598 SS2</strain>
    </source>
</reference>
<gene>
    <name evidence="2" type="ORF">CONPUDRAFT_53544</name>
    <name evidence="1" type="ORF">CONPUDRAFT_68242</name>
</gene>
<reference evidence="1" key="2">
    <citation type="submission" date="2012-05" db="EMBL/GenBank/DDBJ databases">
        <title>The Paleozoic origin of enzymatic mechanisms for lignin decomposition reconstructed using 31 fungal genomes.</title>
        <authorList>
            <consortium name="US DOE Joint Genome Institute (JGI-PGF)"/>
            <person name="Floudas D."/>
            <person name="Binder M."/>
            <person name="Riley R."/>
            <person name="Barry K."/>
            <person name="Blanchette R.A."/>
            <person name="Henrissat B."/>
            <person name="Martinez A.T."/>
            <person name="Otillar R."/>
            <person name="Spatafora J.W."/>
            <person name="Yadav J.S."/>
            <person name="Aerts A."/>
            <person name="Benoit I."/>
            <person name="Boyd A."/>
            <person name="Carlson A."/>
            <person name="Copeland A."/>
            <person name="Coutinho P.M."/>
            <person name="de Vries R.P."/>
            <person name="Ferreira P."/>
            <person name="Findley K."/>
            <person name="Foster B."/>
            <person name="Gaskell J."/>
            <person name="Glotzer D."/>
            <person name="Gorecki P."/>
            <person name="Heitman J."/>
            <person name="Hesse C."/>
            <person name="Hori C."/>
            <person name="Igarashi K."/>
            <person name="Jurgens J.A."/>
            <person name="Kallen N."/>
            <person name="Kersten P."/>
            <person name="Kohler A."/>
            <person name="Kues U."/>
            <person name="Kumar T.K."/>
            <person name="Kuo A."/>
            <person name="LaButti K."/>
            <person name="Larrondo L.F."/>
            <person name="Lindquist E."/>
            <person name="Ling A."/>
            <person name="Lombard V."/>
            <person name="Lucas S."/>
            <person name="Lundell T."/>
            <person name="Martin R."/>
            <person name="McLaughlin D.J."/>
            <person name="Morgenstern I."/>
            <person name="Morin E."/>
            <person name="Murat C."/>
            <person name="Nagy L.G."/>
            <person name="Nolan M."/>
            <person name="Ohm R.A."/>
            <person name="Patyshakuliyeva A."/>
            <person name="Rokas A."/>
            <person name="Ruiz-Duenas F.J."/>
            <person name="Sabat G."/>
            <person name="Salamov A."/>
            <person name="Samejima M."/>
            <person name="Schmutz J."/>
            <person name="Slot J.C."/>
            <person name="St Johnn"/>
            <person name="F"/>
            <person name="Stenlid J."/>
            <person name="Sun H."/>
            <person name="Sun S."/>
            <person name="Syed K."/>
            <person name="Tsang A."/>
            <person name="Wiebenga A."/>
            <person name="Young D."/>
            <person name="Pisabarro A."/>
            <person name="Eastwood D.C."/>
            <person name="Martin F."/>
            <person name="Cullen D."/>
            <person name="Grigoriev I.V."/>
            <person name="Hibbett D.S."/>
        </authorList>
    </citation>
    <scope>NUCLEOTIDE SEQUENCE</scope>
    <source>
        <strain evidence="1">RWD-64-598 SS2</strain>
    </source>
</reference>
<evidence type="ECO:0000313" key="2">
    <source>
        <dbReference type="EMBL" id="EIW81793.1"/>
    </source>
</evidence>
<keyword evidence="3" id="KW-1185">Reference proteome</keyword>
<dbReference type="OMA" id="DISANMT"/>
<dbReference type="EMBL" id="JH711577">
    <property type="protein sequence ID" value="EIW81793.1"/>
    <property type="molecule type" value="Genomic_DNA"/>
</dbReference>
<dbReference type="GeneID" id="19207592"/>
<protein>
    <submittedName>
        <fullName evidence="1">Uncharacterized protein</fullName>
    </submittedName>
</protein>
<name>R7SDM4_CONPW</name>
<dbReference type="KEGG" id="cput:CONPUDRAFT_53544"/>
<dbReference type="eggNOG" id="ENOG502SH1N">
    <property type="taxonomic scope" value="Eukaryota"/>
</dbReference>
<dbReference type="RefSeq" id="XP_007775959.1">
    <property type="nucleotide sequence ID" value="XM_007777769.1"/>
</dbReference>
<dbReference type="RefSeq" id="XP_007767317.1">
    <property type="nucleotide sequence ID" value="XM_007769127.1"/>
</dbReference>
<sequence>MVLQEARVYPQVDVDELIRLARNQKSKNALGFIKRIANASLDDPVSKLTPETIERLRNPPQEPPTPLTPLQKHSIRSYFALEHSSRDTFEKIRVSEAQTFADADGLLHFEALEKLITEITGVSSIEFDMCWDTCLAFTGPFENDQRCSQCGRHRYDQDILKASGKRVSRKFHTIPLGPILQALFRDRQTAEDLSYRVRKTHEVLEDAIRNGRIIQNFDDYICGTDYIQSLIEQKITDDDIVVMASLDGAQLLKTRGSDCWMYIWVILEFSPDKRYKKTHVFPGGFIPGPKNPRNVDSFLFPGYHHVSALQREGLGIWNASQQRGYKSHIHHFLATADGPGLTYFNGMCGHCGKNGCRMYCGVLGRRKTHGKNYYPALSRPDLPYDLPGSNHADISVYDLPPTASTDYYDNLKKIVSAKGITAYDRARRDTGLTKPSILLGLHPKHTLQVPRCLAPDQMHLVGLLANLFVELWRGEIDHGLHDHPETWPFAVLRDENVWAAHGLDVEMLGMYIPGLFDHKARNIQQELTSGYRTFEFEIWLLGYVSALMYELLPLEYWMNICKLIRGFRIISQHSISLDELLEAQRCFMSFYEEYERLYYQKREDRLHFIRHSIHQVTHLVDETIAKGPPICYAQWTMERTIGNLGREIRQPSNPYENYSREGVRRCAKNGLKAMFPELDPPPTMSSLAEDVGDGYFLLRARDRYRMFPTGSAHTALARYMGREPHRLRRWARLHLPNGQITRSAWRENATQRAQLRIARNIKYEHEGRLHIGEVIYYTQIDMAPPSDDLDAPEDVRTVAVIWKYSEPDPDLLRMSSQTLWTCRHLGEESATVIDVRQIKSLIAMPPHCPTIPSTRLAEDRFFLVEKPGFDVATYIGDPTDLQNDDPGGDDIEL</sequence>
<evidence type="ECO:0000313" key="3">
    <source>
        <dbReference type="Proteomes" id="UP000053558"/>
    </source>
</evidence>
<evidence type="ECO:0000313" key="1">
    <source>
        <dbReference type="EMBL" id="EIW73862.1"/>
    </source>
</evidence>
<dbReference type="AlphaFoldDB" id="R7SDM4"/>
<reference evidence="2" key="3">
    <citation type="submission" date="2012-05" db="EMBL/GenBank/DDBJ databases">
        <title>The Paleozoic origin of enzymatic mechanisms for lignin decomposition reconstructed using 31 fungal genomes.</title>
        <authorList>
            <consortium name="US DOE Joint Genome Institute (JGI-PGF)"/>
            <person name="Floudas D."/>
            <person name="Binder M."/>
            <person name="Riley R."/>
            <person name="Barry K."/>
            <person name="Blanchette R.A."/>
            <person name="Henrissat B."/>
            <person name="Martinez A.T."/>
            <person name="Otillar R."/>
            <person name="Spatafora J.W."/>
            <person name="Yadav J.S."/>
            <person name="Aerts A."/>
            <person name="Benoit I."/>
            <person name="Boyd A."/>
            <person name="Carlson A."/>
            <person name="Copeland A."/>
            <person name="Coutinho P.M."/>
            <person name="de Vries R.P."/>
            <person name="Ferreira P."/>
            <person name="Findley K."/>
            <person name="Foster B."/>
            <person name="Gaskell J."/>
            <person name="Glotzer D."/>
            <person name="Gorecki P."/>
            <person name="Heitman J."/>
            <person name="Hesse C."/>
            <person name="Hori C."/>
            <person name="Igarashi K."/>
            <person name="Jurgens J.A."/>
            <person name="Kallen N."/>
            <person name="Kersten P."/>
            <person name="Kohler A."/>
            <person name="Kues U."/>
            <person name="Kumar T.K."/>
            <person name="Kuo A."/>
            <person name="LaButti K."/>
            <person name="Larrondo L.F."/>
            <person name="Lindquist E."/>
            <person name="Ling A."/>
            <person name="Lombard V."/>
            <person name="Lucas S."/>
            <person name="Lundell T."/>
            <person name="Martin R."/>
            <person name="McLaughlin D.J."/>
            <person name="Morgenstern I."/>
            <person name="Morin E."/>
            <person name="Murat C."/>
            <person name="Nagy L.G."/>
            <person name="Nolan M."/>
            <person name="Ohm R.A."/>
            <person name="Patyshakuliyeva A."/>
            <person name="Rokas A."/>
            <person name="Ruiz-Duenas F.J."/>
            <person name="Sabat G."/>
            <person name="Salamov A."/>
            <person name="Samejima M."/>
            <person name="Schmutz J."/>
            <person name="Slot J.C."/>
            <person name="St. John F."/>
            <person name="Stenlid J."/>
            <person name="Sun H."/>
            <person name="Sun S."/>
            <person name="Syed K."/>
            <person name="Tsang A."/>
            <person name="Wiebenga A."/>
            <person name="Young D."/>
            <person name="Pisabarro A."/>
            <person name="Eastwood D.C."/>
            <person name="Martin F."/>
            <person name="Cullen D."/>
            <person name="Grigoriev I.V."/>
            <person name="Hibbett D.S."/>
        </authorList>
    </citation>
    <scope>NUCLEOTIDE SEQUENCE</scope>
    <source>
        <strain evidence="2">RWD-64-598 SS2</strain>
    </source>
</reference>
<dbReference type="KEGG" id="cput:CONPUDRAFT_68242"/>
<organism evidence="1 3">
    <name type="scientific">Coniophora puteana (strain RWD-64-598)</name>
    <name type="common">Brown rot fungus</name>
    <dbReference type="NCBI Taxonomy" id="741705"/>
    <lineage>
        <taxon>Eukaryota</taxon>
        <taxon>Fungi</taxon>
        <taxon>Dikarya</taxon>
        <taxon>Basidiomycota</taxon>
        <taxon>Agaricomycotina</taxon>
        <taxon>Agaricomycetes</taxon>
        <taxon>Agaricomycetidae</taxon>
        <taxon>Boletales</taxon>
        <taxon>Coniophorineae</taxon>
        <taxon>Coniophoraceae</taxon>
        <taxon>Coniophora</taxon>
    </lineage>
</organism>